<keyword evidence="1" id="KW-0812">Transmembrane</keyword>
<keyword evidence="1" id="KW-1133">Transmembrane helix</keyword>
<evidence type="ECO:0000256" key="1">
    <source>
        <dbReference type="SAM" id="Phobius"/>
    </source>
</evidence>
<evidence type="ECO:0000313" key="3">
    <source>
        <dbReference type="Proteomes" id="UP000176854"/>
    </source>
</evidence>
<feature type="transmembrane region" description="Helical" evidence="1">
    <location>
        <begin position="90"/>
        <end position="111"/>
    </location>
</feature>
<dbReference type="STRING" id="1798373.A2154_02265"/>
<keyword evidence="1" id="KW-0472">Membrane</keyword>
<reference evidence="2 3" key="1">
    <citation type="journal article" date="2016" name="Nat. Commun.">
        <title>Thousands of microbial genomes shed light on interconnected biogeochemical processes in an aquifer system.</title>
        <authorList>
            <person name="Anantharaman K."/>
            <person name="Brown C.T."/>
            <person name="Hug L.A."/>
            <person name="Sharon I."/>
            <person name="Castelle C.J."/>
            <person name="Probst A.J."/>
            <person name="Thomas B.C."/>
            <person name="Singh A."/>
            <person name="Wilkins M.J."/>
            <person name="Karaoz U."/>
            <person name="Brodie E.L."/>
            <person name="Williams K.H."/>
            <person name="Hubbard S.S."/>
            <person name="Banfield J.F."/>
        </authorList>
    </citation>
    <scope>NUCLEOTIDE SEQUENCE [LARGE SCALE GENOMIC DNA]</scope>
</reference>
<dbReference type="Proteomes" id="UP000176854">
    <property type="component" value="Unassembled WGS sequence"/>
</dbReference>
<name>A0A1F5ZAM5_9BACT</name>
<gene>
    <name evidence="2" type="ORF">A2154_02265</name>
</gene>
<accession>A0A1F5ZAM5</accession>
<evidence type="ECO:0000313" key="2">
    <source>
        <dbReference type="EMBL" id="OGG09500.1"/>
    </source>
</evidence>
<proteinExistence type="predicted"/>
<sequence length="128" mass="13596">MKIPFVHKIFAQDDIIGTITNPLQDSYGDFAGGTSGGGFIGLFTNIVRIIFVVAGVYSLVNLIIAGFQYMTAAGDSKALGAAWARIWQTLAGLVIIVASFTISAVFGYLLFGDPTFILRPRLCGPDGC</sequence>
<organism evidence="2 3">
    <name type="scientific">Candidatus Gottesmanbacteria bacterium RBG_16_43_7</name>
    <dbReference type="NCBI Taxonomy" id="1798373"/>
    <lineage>
        <taxon>Bacteria</taxon>
        <taxon>Candidatus Gottesmaniibacteriota</taxon>
    </lineage>
</organism>
<dbReference type="AlphaFoldDB" id="A0A1F5ZAM5"/>
<dbReference type="EMBL" id="MFJC01000020">
    <property type="protein sequence ID" value="OGG09500.1"/>
    <property type="molecule type" value="Genomic_DNA"/>
</dbReference>
<protein>
    <submittedName>
        <fullName evidence="2">Uncharacterized protein</fullName>
    </submittedName>
</protein>
<comment type="caution">
    <text evidence="2">The sequence shown here is derived from an EMBL/GenBank/DDBJ whole genome shotgun (WGS) entry which is preliminary data.</text>
</comment>
<feature type="transmembrane region" description="Helical" evidence="1">
    <location>
        <begin position="49"/>
        <end position="70"/>
    </location>
</feature>